<evidence type="ECO:0000256" key="3">
    <source>
        <dbReference type="ARBA" id="ARBA00022670"/>
    </source>
</evidence>
<dbReference type="Gene3D" id="3.50.30.30">
    <property type="match status" value="1"/>
</dbReference>
<dbReference type="FunFam" id="3.50.30.30:FF:000008">
    <property type="entry name" value="Glutamate carboxypeptidase 2"/>
    <property type="match status" value="1"/>
</dbReference>
<keyword evidence="5" id="KW-0479">Metal-binding</keyword>
<keyword evidence="8" id="KW-0735">Signal-anchor</keyword>
<evidence type="ECO:0000313" key="20">
    <source>
        <dbReference type="Proteomes" id="UP000189703"/>
    </source>
</evidence>
<dbReference type="eggNOG" id="KOG2195">
    <property type="taxonomic scope" value="Eukaryota"/>
</dbReference>
<evidence type="ECO:0000256" key="4">
    <source>
        <dbReference type="ARBA" id="ARBA00022692"/>
    </source>
</evidence>
<feature type="transmembrane region" description="Helical" evidence="16">
    <location>
        <begin position="71"/>
        <end position="94"/>
    </location>
</feature>
<keyword evidence="6" id="KW-0378">Hydrolase</keyword>
<dbReference type="STRING" id="4432.A0A1U7Z7V8"/>
<evidence type="ECO:0000259" key="18">
    <source>
        <dbReference type="Pfam" id="PF04253"/>
    </source>
</evidence>
<dbReference type="EC" id="3.4.17.21" evidence="15"/>
<reference evidence="21" key="1">
    <citation type="submission" date="2025-08" db="UniProtKB">
        <authorList>
            <consortium name="RefSeq"/>
        </authorList>
    </citation>
    <scope>IDENTIFICATION</scope>
</reference>
<dbReference type="PANTHER" id="PTHR10404">
    <property type="entry name" value="N-ACETYLATED-ALPHA-LINKED ACIDIC DIPEPTIDASE"/>
    <property type="match status" value="1"/>
</dbReference>
<comment type="catalytic activity">
    <reaction evidence="13">
        <text>Release of an unsubstituted, C-terminal glutamyl residue, typically from Ac-Asp-Glu or folylpoly-gamma-glutamates.</text>
        <dbReference type="EC" id="3.4.17.21"/>
    </reaction>
</comment>
<dbReference type="InterPro" id="IPR007484">
    <property type="entry name" value="Peptidase_M28"/>
</dbReference>
<dbReference type="InterPro" id="IPR046450">
    <property type="entry name" value="PA_dom_sf"/>
</dbReference>
<feature type="domain" description="Transferrin receptor-like dimerisation" evidence="18">
    <location>
        <begin position="651"/>
        <end position="775"/>
    </location>
</feature>
<evidence type="ECO:0000256" key="12">
    <source>
        <dbReference type="ARBA" id="ARBA00023180"/>
    </source>
</evidence>
<dbReference type="InterPro" id="IPR036757">
    <property type="entry name" value="TFR-like_dimer_dom_sf"/>
</dbReference>
<evidence type="ECO:0000256" key="2">
    <source>
        <dbReference type="ARBA" id="ARBA00005634"/>
    </source>
</evidence>
<dbReference type="Gene3D" id="1.20.930.40">
    <property type="entry name" value="Transferrin receptor-like, dimerisation domain"/>
    <property type="match status" value="1"/>
</dbReference>
<evidence type="ECO:0000313" key="21">
    <source>
        <dbReference type="RefSeq" id="XP_010249479.1"/>
    </source>
</evidence>
<evidence type="ECO:0000259" key="17">
    <source>
        <dbReference type="Pfam" id="PF02225"/>
    </source>
</evidence>
<evidence type="ECO:0000256" key="6">
    <source>
        <dbReference type="ARBA" id="ARBA00022801"/>
    </source>
</evidence>
<accession>A0A1U7Z7V8</accession>
<dbReference type="SUPFAM" id="SSF53187">
    <property type="entry name" value="Zn-dependent exopeptidases"/>
    <property type="match status" value="1"/>
</dbReference>
<dbReference type="Pfam" id="PF02225">
    <property type="entry name" value="PA"/>
    <property type="match status" value="1"/>
</dbReference>
<dbReference type="SUPFAM" id="SSF52025">
    <property type="entry name" value="PA domain"/>
    <property type="match status" value="1"/>
</dbReference>
<dbReference type="SUPFAM" id="SSF47672">
    <property type="entry name" value="Transferrin receptor-like dimerisation domain"/>
    <property type="match status" value="1"/>
</dbReference>
<name>A0A1U7Z7V8_NELNU</name>
<comment type="cofactor">
    <cofactor evidence="1">
        <name>Zn(2+)</name>
        <dbReference type="ChEBI" id="CHEBI:29105"/>
    </cofactor>
</comment>
<keyword evidence="12" id="KW-0325">Glycoprotein</keyword>
<dbReference type="GO" id="GO:0010073">
    <property type="term" value="P:meristem maintenance"/>
    <property type="evidence" value="ECO:0007669"/>
    <property type="project" value="UniProtKB-ARBA"/>
</dbReference>
<dbReference type="GO" id="GO:0004181">
    <property type="term" value="F:metallocarboxypeptidase activity"/>
    <property type="evidence" value="ECO:0007669"/>
    <property type="project" value="UniProtKB-EC"/>
</dbReference>
<dbReference type="CDD" id="cd08022">
    <property type="entry name" value="M28_PSMA_like"/>
    <property type="match status" value="1"/>
</dbReference>
<dbReference type="Pfam" id="PF04253">
    <property type="entry name" value="TFR_dimer"/>
    <property type="match status" value="1"/>
</dbReference>
<keyword evidence="10" id="KW-0482">Metalloprotease</keyword>
<dbReference type="OrthoDB" id="5841748at2759"/>
<dbReference type="InParanoid" id="A0A1U7Z7V8"/>
<dbReference type="OMA" id="LWNVIGT"/>
<dbReference type="FunCoup" id="A0A1U7Z7V8">
    <property type="interactions" value="595"/>
</dbReference>
<evidence type="ECO:0000259" key="19">
    <source>
        <dbReference type="Pfam" id="PF04389"/>
    </source>
</evidence>
<keyword evidence="3" id="KW-0645">Protease</keyword>
<comment type="subcellular location">
    <subcellularLocation>
        <location evidence="14">Endomembrane system</location>
        <topology evidence="14">Single-pass type II membrane protein</topology>
    </subcellularLocation>
</comment>
<proteinExistence type="inferred from homology"/>
<keyword evidence="21" id="KW-0121">Carboxypeptidase</keyword>
<feature type="domain" description="PA" evidence="17">
    <location>
        <begin position="221"/>
        <end position="304"/>
    </location>
</feature>
<comment type="similarity">
    <text evidence="2">Belongs to the peptidase M28 family. M28B subfamily.</text>
</comment>
<evidence type="ECO:0000256" key="16">
    <source>
        <dbReference type="SAM" id="Phobius"/>
    </source>
</evidence>
<evidence type="ECO:0000256" key="5">
    <source>
        <dbReference type="ARBA" id="ARBA00022723"/>
    </source>
</evidence>
<evidence type="ECO:0000256" key="10">
    <source>
        <dbReference type="ARBA" id="ARBA00023049"/>
    </source>
</evidence>
<keyword evidence="9 16" id="KW-1133">Transmembrane helix</keyword>
<gene>
    <name evidence="21" type="primary">LOC104592036</name>
</gene>
<evidence type="ECO:0000256" key="13">
    <source>
        <dbReference type="ARBA" id="ARBA00052003"/>
    </source>
</evidence>
<protein>
    <recommendedName>
        <fullName evidence="15">glutamate carboxypeptidase II</fullName>
        <ecNumber evidence="15">3.4.17.21</ecNumber>
    </recommendedName>
</protein>
<dbReference type="KEGG" id="nnu:104592036"/>
<dbReference type="PANTHER" id="PTHR10404:SF46">
    <property type="entry name" value="VACUOLAR PROTEIN SORTING-ASSOCIATED PROTEIN 70"/>
    <property type="match status" value="1"/>
</dbReference>
<dbReference type="GO" id="GO:0050793">
    <property type="term" value="P:regulation of developmental process"/>
    <property type="evidence" value="ECO:0007669"/>
    <property type="project" value="UniProtKB-ARBA"/>
</dbReference>
<evidence type="ECO:0000256" key="9">
    <source>
        <dbReference type="ARBA" id="ARBA00022989"/>
    </source>
</evidence>
<dbReference type="CDD" id="cd02121">
    <property type="entry name" value="PA_GCPII_like"/>
    <property type="match status" value="1"/>
</dbReference>
<dbReference type="GO" id="GO:0004180">
    <property type="term" value="F:carboxypeptidase activity"/>
    <property type="evidence" value="ECO:0000318"/>
    <property type="project" value="GO_Central"/>
</dbReference>
<evidence type="ECO:0000256" key="14">
    <source>
        <dbReference type="ARBA" id="ARBA00060399"/>
    </source>
</evidence>
<evidence type="ECO:0000256" key="1">
    <source>
        <dbReference type="ARBA" id="ARBA00001947"/>
    </source>
</evidence>
<sequence length="780" mass="86312">MSIPDVCYQMRALFAFKLKEQSRHFSLLRLKVERNLPSSKYTEQRLRHNHTQLNMTSLQERRSMPTKPSMFRINSTATALLIATTSLSILLFIITSPPPPPKSSYYSLYISKSLSDNATISQHLFALTRRPHVAGSEANAEAAAYVLSTFNSYNLRSHIVSYDVSLTYPLSRTLKLTRPPPDPATTFDLRQEIYPGDPYPDVANEVLPTFHAYAKSGTAAGFAAYVNYGRVEDYVTLKEMGVNVSGAVVLARYGEIYRGDIVENAYEAGAVGVVVFTDRKDYGGGASHRWFPDDKWMPPSGVQVGTVYGGAGDPTTPGWPSTSPCERLSNNEVERRGDVPLIPSLPVSAADGDIIMRSIGGQVANDDWQGSADAPLYRVGTGPGFLNLSYTGNQIIATIQNVIGVIEGAEEPDRFVILGNHRDAWTFGAVDPNSGTAALLEIARRLGKLQKKGWKPRRTIVLCNWDAEEYGLVGSTEWVEENREMLASRVVAYLNADCAVSGSGFHASATPQLDELLKQITQQVHDPDNSSQTVYGSWIGTRDSPVIGRLGSGGSDYAAFVQHVGVPSVDMFFGGAYPVYHSMYDAFVWMEKFGDPMFHRHVAVASIWGLLALKLADEEFLPFNYLSYACELQKSAKEIEDEVSGKGVTVIPLYKSIGKLKKAATKIKSQIKALEESSGWSSMWKKDPIKVRELNDRLMMAERAFTDKDGLFGRPWYKHLIYGPSKHDDYGSKSFPGIDDAIEKAKSLNTLEAWRFVQHEVWRASRVVTHASLVLSGEFT</sequence>
<evidence type="ECO:0000256" key="8">
    <source>
        <dbReference type="ARBA" id="ARBA00022968"/>
    </source>
</evidence>
<keyword evidence="7" id="KW-0862">Zinc</keyword>
<evidence type="ECO:0000256" key="11">
    <source>
        <dbReference type="ARBA" id="ARBA00023136"/>
    </source>
</evidence>
<dbReference type="GO" id="GO:0012505">
    <property type="term" value="C:endomembrane system"/>
    <property type="evidence" value="ECO:0007669"/>
    <property type="project" value="UniProtKB-SubCell"/>
</dbReference>
<organism evidence="20 21">
    <name type="scientific">Nelumbo nucifera</name>
    <name type="common">Sacred lotus</name>
    <dbReference type="NCBI Taxonomy" id="4432"/>
    <lineage>
        <taxon>Eukaryota</taxon>
        <taxon>Viridiplantae</taxon>
        <taxon>Streptophyta</taxon>
        <taxon>Embryophyta</taxon>
        <taxon>Tracheophyta</taxon>
        <taxon>Spermatophyta</taxon>
        <taxon>Magnoliopsida</taxon>
        <taxon>Proteales</taxon>
        <taxon>Nelumbonaceae</taxon>
        <taxon>Nelumbo</taxon>
    </lineage>
</organism>
<feature type="domain" description="Peptidase M28" evidence="19">
    <location>
        <begin position="401"/>
        <end position="587"/>
    </location>
</feature>
<evidence type="ECO:0000256" key="7">
    <source>
        <dbReference type="ARBA" id="ARBA00022833"/>
    </source>
</evidence>
<dbReference type="RefSeq" id="XP_010249479.1">
    <property type="nucleotide sequence ID" value="XM_010251177.2"/>
</dbReference>
<keyword evidence="20" id="KW-1185">Reference proteome</keyword>
<evidence type="ECO:0000256" key="15">
    <source>
        <dbReference type="ARBA" id="ARBA00066561"/>
    </source>
</evidence>
<keyword evidence="11 16" id="KW-0472">Membrane</keyword>
<dbReference type="Gene3D" id="3.40.630.10">
    <property type="entry name" value="Zn peptidases"/>
    <property type="match status" value="1"/>
</dbReference>
<dbReference type="GeneID" id="104592036"/>
<dbReference type="AlphaFoldDB" id="A0A1U7Z7V8"/>
<dbReference type="InterPro" id="IPR003137">
    <property type="entry name" value="PA_domain"/>
</dbReference>
<dbReference type="GO" id="GO:0046872">
    <property type="term" value="F:metal ion binding"/>
    <property type="evidence" value="ECO:0007669"/>
    <property type="project" value="UniProtKB-KW"/>
</dbReference>
<dbReference type="GO" id="GO:0006508">
    <property type="term" value="P:proteolysis"/>
    <property type="evidence" value="ECO:0007669"/>
    <property type="project" value="UniProtKB-KW"/>
</dbReference>
<dbReference type="Proteomes" id="UP000189703">
    <property type="component" value="Unplaced"/>
</dbReference>
<dbReference type="Pfam" id="PF04389">
    <property type="entry name" value="Peptidase_M28"/>
    <property type="match status" value="1"/>
</dbReference>
<dbReference type="InterPro" id="IPR039373">
    <property type="entry name" value="Peptidase_M28B"/>
</dbReference>
<dbReference type="FunFam" id="1.20.930.40:FF:000001">
    <property type="entry name" value="N-acetylated-alpha-linked acidic dipeptidase 2"/>
    <property type="match status" value="1"/>
</dbReference>
<keyword evidence="4 16" id="KW-0812">Transmembrane</keyword>
<dbReference type="FunFam" id="3.40.630.10:FF:000164">
    <property type="entry name" value="Os01g0740650 protein"/>
    <property type="match status" value="1"/>
</dbReference>
<dbReference type="InterPro" id="IPR007365">
    <property type="entry name" value="TFR-like_dimer_dom"/>
</dbReference>